<dbReference type="OrthoDB" id="5379943at2759"/>
<organism evidence="3 4">
    <name type="scientific">Striga asiatica</name>
    <name type="common">Asiatic witchweed</name>
    <name type="synonym">Buchnera asiatica</name>
    <dbReference type="NCBI Taxonomy" id="4170"/>
    <lineage>
        <taxon>Eukaryota</taxon>
        <taxon>Viridiplantae</taxon>
        <taxon>Streptophyta</taxon>
        <taxon>Embryophyta</taxon>
        <taxon>Tracheophyta</taxon>
        <taxon>Spermatophyta</taxon>
        <taxon>Magnoliopsida</taxon>
        <taxon>eudicotyledons</taxon>
        <taxon>Gunneridae</taxon>
        <taxon>Pentapetalae</taxon>
        <taxon>asterids</taxon>
        <taxon>lamiids</taxon>
        <taxon>Lamiales</taxon>
        <taxon>Orobanchaceae</taxon>
        <taxon>Buchnereae</taxon>
        <taxon>Striga</taxon>
    </lineage>
</organism>
<dbReference type="GO" id="GO:0008131">
    <property type="term" value="F:primary methylamine oxidase activity"/>
    <property type="evidence" value="ECO:0007669"/>
    <property type="project" value="InterPro"/>
</dbReference>
<reference evidence="4" key="1">
    <citation type="journal article" date="2019" name="Curr. Biol.">
        <title>Genome Sequence of Striga asiatica Provides Insight into the Evolution of Plant Parasitism.</title>
        <authorList>
            <person name="Yoshida S."/>
            <person name="Kim S."/>
            <person name="Wafula E.K."/>
            <person name="Tanskanen J."/>
            <person name="Kim Y.M."/>
            <person name="Honaas L."/>
            <person name="Yang Z."/>
            <person name="Spallek T."/>
            <person name="Conn C.E."/>
            <person name="Ichihashi Y."/>
            <person name="Cheong K."/>
            <person name="Cui S."/>
            <person name="Der J.P."/>
            <person name="Gundlach H."/>
            <person name="Jiao Y."/>
            <person name="Hori C."/>
            <person name="Ishida J.K."/>
            <person name="Kasahara H."/>
            <person name="Kiba T."/>
            <person name="Kim M.S."/>
            <person name="Koo N."/>
            <person name="Laohavisit A."/>
            <person name="Lee Y.H."/>
            <person name="Lumba S."/>
            <person name="McCourt P."/>
            <person name="Mortimer J.C."/>
            <person name="Mutuku J.M."/>
            <person name="Nomura T."/>
            <person name="Sasaki-Sekimoto Y."/>
            <person name="Seto Y."/>
            <person name="Wang Y."/>
            <person name="Wakatake T."/>
            <person name="Sakakibara H."/>
            <person name="Demura T."/>
            <person name="Yamaguchi S."/>
            <person name="Yoneyama K."/>
            <person name="Manabe R.I."/>
            <person name="Nelson D.C."/>
            <person name="Schulman A.H."/>
            <person name="Timko M.P."/>
            <person name="dePamphilis C.W."/>
            <person name="Choi D."/>
            <person name="Shirasu K."/>
        </authorList>
    </citation>
    <scope>NUCLEOTIDE SEQUENCE [LARGE SCALE GENOMIC DNA]</scope>
    <source>
        <strain evidence="4">cv. UVA1</strain>
    </source>
</reference>
<evidence type="ECO:0000313" key="4">
    <source>
        <dbReference type="Proteomes" id="UP000325081"/>
    </source>
</evidence>
<keyword evidence="1" id="KW-0560">Oxidoreductase</keyword>
<proteinExistence type="inferred from homology"/>
<dbReference type="EC" id="1.4.3.-" evidence="1"/>
<dbReference type="InterPro" id="IPR036460">
    <property type="entry name" value="Cu_amine_oxidase_C_sf"/>
</dbReference>
<protein>
    <recommendedName>
        <fullName evidence="1">Amine oxidase</fullName>
        <ecNumber evidence="1">1.4.3.-</ecNumber>
    </recommendedName>
</protein>
<dbReference type="PANTHER" id="PTHR10638">
    <property type="entry name" value="COPPER AMINE OXIDASE"/>
    <property type="match status" value="1"/>
</dbReference>
<evidence type="ECO:0000259" key="2">
    <source>
        <dbReference type="Pfam" id="PF01179"/>
    </source>
</evidence>
<evidence type="ECO:0000256" key="1">
    <source>
        <dbReference type="RuleBase" id="RU000672"/>
    </source>
</evidence>
<dbReference type="AlphaFoldDB" id="A0A5A7QHA2"/>
<dbReference type="InterPro" id="IPR015798">
    <property type="entry name" value="Cu_amine_oxidase_C"/>
</dbReference>
<comment type="similarity">
    <text evidence="1">Belongs to the copper/topaquinone oxidase family.</text>
</comment>
<keyword evidence="1" id="KW-0479">Metal-binding</keyword>
<dbReference type="GO" id="GO:0009308">
    <property type="term" value="P:amine metabolic process"/>
    <property type="evidence" value="ECO:0007669"/>
    <property type="project" value="UniProtKB-UniRule"/>
</dbReference>
<name>A0A5A7QHA2_STRAF</name>
<comment type="cofactor">
    <cofactor evidence="1">
        <name>Cu cation</name>
        <dbReference type="ChEBI" id="CHEBI:23378"/>
    </cofactor>
    <text evidence="1">Contains 1 topaquinone per subunit.</text>
</comment>
<dbReference type="Gene3D" id="2.70.98.20">
    <property type="entry name" value="Copper amine oxidase, catalytic domain"/>
    <property type="match status" value="1"/>
</dbReference>
<dbReference type="Proteomes" id="UP000325081">
    <property type="component" value="Unassembled WGS sequence"/>
</dbReference>
<dbReference type="Pfam" id="PF01179">
    <property type="entry name" value="Cu_amine_oxid"/>
    <property type="match status" value="1"/>
</dbReference>
<sequence length="167" mass="19259">MKATNYTNTHQIKTNDIYRTLVAQNTVANNHDHFITYYLDLDIDGVQNSRVKSKLKTVKDENALSQKKLLESFYKDFPTENEARVRVGLSIVNPYKQTRIGNPVSYRLITGQSAISLLTEDDYPQIRASYTEYQIWATCYNKSERWAGGFYADRSQGDDGLAIWSKR</sequence>
<accession>A0A5A7QHA2</accession>
<dbReference type="PANTHER" id="PTHR10638:SF40">
    <property type="entry name" value="PRIMARY AMINE OXIDASE 1"/>
    <property type="match status" value="1"/>
</dbReference>
<comment type="caution">
    <text evidence="3">The sequence shown here is derived from an EMBL/GenBank/DDBJ whole genome shotgun (WGS) entry which is preliminary data.</text>
</comment>
<gene>
    <name evidence="3" type="ORF">STAS_21591</name>
</gene>
<dbReference type="GO" id="GO:0005507">
    <property type="term" value="F:copper ion binding"/>
    <property type="evidence" value="ECO:0007669"/>
    <property type="project" value="InterPro"/>
</dbReference>
<comment type="PTM">
    <text evidence="1">Topaquinone (TPQ) is generated by copper-dependent autoxidation of a specific tyrosyl residue.</text>
</comment>
<evidence type="ECO:0000313" key="3">
    <source>
        <dbReference type="EMBL" id="GER44693.1"/>
    </source>
</evidence>
<dbReference type="EMBL" id="BKCP01007070">
    <property type="protein sequence ID" value="GER44693.1"/>
    <property type="molecule type" value="Genomic_DNA"/>
</dbReference>
<keyword evidence="1" id="KW-0801">TPQ</keyword>
<keyword evidence="1" id="KW-0186">Copper</keyword>
<dbReference type="InterPro" id="IPR000269">
    <property type="entry name" value="Cu_amine_oxidase"/>
</dbReference>
<dbReference type="SUPFAM" id="SSF49998">
    <property type="entry name" value="Amine oxidase catalytic domain"/>
    <property type="match status" value="1"/>
</dbReference>
<keyword evidence="4" id="KW-1185">Reference proteome</keyword>
<feature type="domain" description="Copper amine oxidase catalytic" evidence="2">
    <location>
        <begin position="2"/>
        <end position="166"/>
    </location>
</feature>
<dbReference type="GO" id="GO:0048038">
    <property type="term" value="F:quinone binding"/>
    <property type="evidence" value="ECO:0007669"/>
    <property type="project" value="InterPro"/>
</dbReference>